<comment type="caution">
    <text evidence="2">The sequence shown here is derived from an EMBL/GenBank/DDBJ whole genome shotgun (WGS) entry which is preliminary data.</text>
</comment>
<reference evidence="2" key="2">
    <citation type="journal article" date="2021" name="PeerJ">
        <title>Extensive microbial diversity within the chicken gut microbiome revealed by metagenomics and culture.</title>
        <authorList>
            <person name="Gilroy R."/>
            <person name="Ravi A."/>
            <person name="Getino M."/>
            <person name="Pursley I."/>
            <person name="Horton D.L."/>
            <person name="Alikhan N.F."/>
            <person name="Baker D."/>
            <person name="Gharbi K."/>
            <person name="Hall N."/>
            <person name="Watson M."/>
            <person name="Adriaenssens E.M."/>
            <person name="Foster-Nyarko E."/>
            <person name="Jarju S."/>
            <person name="Secka A."/>
            <person name="Antonio M."/>
            <person name="Oren A."/>
            <person name="Chaudhuri R.R."/>
            <person name="La Ragione R."/>
            <person name="Hildebrand F."/>
            <person name="Pallen M.J."/>
        </authorList>
    </citation>
    <scope>NUCLEOTIDE SEQUENCE</scope>
    <source>
        <strain evidence="2">ChiSjej6B24-2974</strain>
    </source>
</reference>
<name>A0A9D1CVP2_9FIRM</name>
<sequence>MRNKMLACLRYNLKKLLSSPVTYLVIVLTVLFVDREILPVRNYLRDSGELVSWPGLLTYLLDYAPLTLLLGLAMIALLSHLPMTDEAQVYIMARSGRKSWARAQVALIFVVAVAYMVLVALTVLLWISPYVDWSGGWSDGILAFVEGGAYETYDSLLSYDPWVMRTYAPWAAALMELALHALAYGFVALLVYVGNVLFGRRGGVLLGVLPLAADALMASFYAGLPNYFSPVTLSRATMLDYGDGAGYPPVWYAFVALMALCALFAYLSVRLSMKKELRI</sequence>
<accession>A0A9D1CVP2</accession>
<keyword evidence="1" id="KW-0472">Membrane</keyword>
<proteinExistence type="predicted"/>
<feature type="transmembrane region" description="Helical" evidence="1">
    <location>
        <begin position="105"/>
        <end position="127"/>
    </location>
</feature>
<evidence type="ECO:0000313" key="3">
    <source>
        <dbReference type="Proteomes" id="UP000824260"/>
    </source>
</evidence>
<protein>
    <submittedName>
        <fullName evidence="2">Uncharacterized protein</fullName>
    </submittedName>
</protein>
<feature type="transmembrane region" description="Helical" evidence="1">
    <location>
        <begin position="63"/>
        <end position="84"/>
    </location>
</feature>
<gene>
    <name evidence="2" type="ORF">IAA52_03810</name>
</gene>
<evidence type="ECO:0000313" key="2">
    <source>
        <dbReference type="EMBL" id="HIQ82207.1"/>
    </source>
</evidence>
<dbReference type="Proteomes" id="UP000824260">
    <property type="component" value="Unassembled WGS sequence"/>
</dbReference>
<feature type="transmembrane region" description="Helical" evidence="1">
    <location>
        <begin position="167"/>
        <end position="192"/>
    </location>
</feature>
<feature type="transmembrane region" description="Helical" evidence="1">
    <location>
        <begin position="250"/>
        <end position="269"/>
    </location>
</feature>
<keyword evidence="1" id="KW-0812">Transmembrane</keyword>
<evidence type="ECO:0000256" key="1">
    <source>
        <dbReference type="SAM" id="Phobius"/>
    </source>
</evidence>
<dbReference type="EMBL" id="DVFZ01000037">
    <property type="protein sequence ID" value="HIQ82207.1"/>
    <property type="molecule type" value="Genomic_DNA"/>
</dbReference>
<reference evidence="2" key="1">
    <citation type="submission" date="2020-10" db="EMBL/GenBank/DDBJ databases">
        <authorList>
            <person name="Gilroy R."/>
        </authorList>
    </citation>
    <scope>NUCLEOTIDE SEQUENCE</scope>
    <source>
        <strain evidence="2">ChiSjej6B24-2974</strain>
    </source>
</reference>
<feature type="transmembrane region" description="Helical" evidence="1">
    <location>
        <begin position="21"/>
        <end position="43"/>
    </location>
</feature>
<feature type="transmembrane region" description="Helical" evidence="1">
    <location>
        <begin position="204"/>
        <end position="224"/>
    </location>
</feature>
<keyword evidence="1" id="KW-1133">Transmembrane helix</keyword>
<organism evidence="2 3">
    <name type="scientific">Candidatus Pullichristensenella stercorigallinarum</name>
    <dbReference type="NCBI Taxonomy" id="2840909"/>
    <lineage>
        <taxon>Bacteria</taxon>
        <taxon>Bacillati</taxon>
        <taxon>Bacillota</taxon>
        <taxon>Clostridia</taxon>
        <taxon>Candidatus Pullichristensenella</taxon>
    </lineage>
</organism>
<dbReference type="AlphaFoldDB" id="A0A9D1CVP2"/>